<evidence type="ECO:0000313" key="4">
    <source>
        <dbReference type="EMBL" id="MFC6633111.1"/>
    </source>
</evidence>
<gene>
    <name evidence="4" type="ORF">ACFQBM_07470</name>
</gene>
<dbReference type="InterPro" id="IPR047650">
    <property type="entry name" value="Transpos_IS110"/>
</dbReference>
<keyword evidence="1" id="KW-0175">Coiled coil</keyword>
<evidence type="ECO:0000259" key="2">
    <source>
        <dbReference type="Pfam" id="PF01548"/>
    </source>
</evidence>
<keyword evidence="5" id="KW-1185">Reference proteome</keyword>
<sequence length="330" mass="35847">MSVFVGVDIAAKSFDLVSRVEEKSSKAERFSQTSQGHAKAIKRLKALKPSVIVIEATGIYYLDLAVALVKADLPVSVINPKSFRHFAELKLAGSKTDGVDATLLAEYGERMSPRLWTPPSEERLALRDIGRQINRLTATKTQAKNRLHALQSKRATMPLLIEDEQEGIALLDRRIKRLSQAALELIAGCGELSTHLANIGAAKGIGEATAIAVLAELCVLPASLKAPQVSRHAGLDVRLTQSGTSVNRPARLSKSGNAYLRAALYMPAMSAARHDPRAKAFYESLVARGKKKIQAQCAVMRKYLTGIWACMKTGSAFDSTLLFSEEHKNA</sequence>
<dbReference type="PANTHER" id="PTHR33055:SF3">
    <property type="entry name" value="PUTATIVE TRANSPOSASE FOR IS117-RELATED"/>
    <property type="match status" value="1"/>
</dbReference>
<evidence type="ECO:0000256" key="1">
    <source>
        <dbReference type="SAM" id="Coils"/>
    </source>
</evidence>
<accession>A0ABW1YK55</accession>
<dbReference type="InterPro" id="IPR002525">
    <property type="entry name" value="Transp_IS110-like_N"/>
</dbReference>
<evidence type="ECO:0000259" key="3">
    <source>
        <dbReference type="Pfam" id="PF02371"/>
    </source>
</evidence>
<name>A0ABW1YK55_9GAMM</name>
<organism evidence="4 5">
    <name type="scientific">Microbulbifer taiwanensis</name>
    <dbReference type="NCBI Taxonomy" id="986746"/>
    <lineage>
        <taxon>Bacteria</taxon>
        <taxon>Pseudomonadati</taxon>
        <taxon>Pseudomonadota</taxon>
        <taxon>Gammaproteobacteria</taxon>
        <taxon>Cellvibrionales</taxon>
        <taxon>Microbulbiferaceae</taxon>
        <taxon>Microbulbifer</taxon>
    </lineage>
</organism>
<dbReference type="Proteomes" id="UP001596425">
    <property type="component" value="Unassembled WGS sequence"/>
</dbReference>
<feature type="domain" description="Transposase IS116/IS110/IS902 C-terminal" evidence="3">
    <location>
        <begin position="202"/>
        <end position="283"/>
    </location>
</feature>
<evidence type="ECO:0000313" key="5">
    <source>
        <dbReference type="Proteomes" id="UP001596425"/>
    </source>
</evidence>
<reference evidence="5" key="1">
    <citation type="journal article" date="2019" name="Int. J. Syst. Evol. Microbiol.">
        <title>The Global Catalogue of Microorganisms (GCM) 10K type strain sequencing project: providing services to taxonomists for standard genome sequencing and annotation.</title>
        <authorList>
            <consortium name="The Broad Institute Genomics Platform"/>
            <consortium name="The Broad Institute Genome Sequencing Center for Infectious Disease"/>
            <person name="Wu L."/>
            <person name="Ma J."/>
        </authorList>
    </citation>
    <scope>NUCLEOTIDE SEQUENCE [LARGE SCALE GENOMIC DNA]</scope>
    <source>
        <strain evidence="5">CGMCC 1.13718</strain>
    </source>
</reference>
<dbReference type="EMBL" id="JBHSVR010000001">
    <property type="protein sequence ID" value="MFC6633111.1"/>
    <property type="molecule type" value="Genomic_DNA"/>
</dbReference>
<dbReference type="NCBIfam" id="NF033542">
    <property type="entry name" value="transpos_IS110"/>
    <property type="match status" value="1"/>
</dbReference>
<dbReference type="RefSeq" id="WP_193189397.1">
    <property type="nucleotide sequence ID" value="NZ_JACZFR010000006.1"/>
</dbReference>
<proteinExistence type="predicted"/>
<dbReference type="PANTHER" id="PTHR33055">
    <property type="entry name" value="TRANSPOSASE FOR INSERTION SEQUENCE ELEMENT IS1111A"/>
    <property type="match status" value="1"/>
</dbReference>
<feature type="domain" description="Transposase IS110-like N-terminal" evidence="2">
    <location>
        <begin position="5"/>
        <end position="150"/>
    </location>
</feature>
<protein>
    <submittedName>
        <fullName evidence="4">IS110 family transposase</fullName>
    </submittedName>
</protein>
<dbReference type="Pfam" id="PF01548">
    <property type="entry name" value="DEDD_Tnp_IS110"/>
    <property type="match status" value="1"/>
</dbReference>
<comment type="caution">
    <text evidence="4">The sequence shown here is derived from an EMBL/GenBank/DDBJ whole genome shotgun (WGS) entry which is preliminary data.</text>
</comment>
<dbReference type="Pfam" id="PF02371">
    <property type="entry name" value="Transposase_20"/>
    <property type="match status" value="1"/>
</dbReference>
<feature type="coiled-coil region" evidence="1">
    <location>
        <begin position="126"/>
        <end position="181"/>
    </location>
</feature>
<dbReference type="InterPro" id="IPR003346">
    <property type="entry name" value="Transposase_20"/>
</dbReference>